<comment type="caution">
    <text evidence="3">The sequence shown here is derived from an EMBL/GenBank/DDBJ whole genome shotgun (WGS) entry which is preliminary data.</text>
</comment>
<keyword evidence="1" id="KW-0472">Membrane</keyword>
<dbReference type="RefSeq" id="XP_073555005.1">
    <property type="nucleotide sequence ID" value="XM_073706447.1"/>
</dbReference>
<dbReference type="Pfam" id="PF24476">
    <property type="entry name" value="DUF7580"/>
    <property type="match status" value="1"/>
</dbReference>
<evidence type="ECO:0000313" key="4">
    <source>
        <dbReference type="Proteomes" id="UP001642720"/>
    </source>
</evidence>
<keyword evidence="1" id="KW-0812">Transmembrane</keyword>
<evidence type="ECO:0000259" key="2">
    <source>
        <dbReference type="Pfam" id="PF24476"/>
    </source>
</evidence>
<feature type="domain" description="DUF7580" evidence="2">
    <location>
        <begin position="228"/>
        <end position="586"/>
    </location>
</feature>
<reference evidence="3 4" key="1">
    <citation type="submission" date="2018-01" db="EMBL/GenBank/DDBJ databases">
        <title>Genome characterization of the sugarcane-associated fungus Trichoderma ghanense CCMA-1212 and their application in lignocelulose bioconversion.</title>
        <authorList>
            <person name="Steindorff A.S."/>
            <person name="Mendes T.D."/>
            <person name="Vilela E.S.D."/>
            <person name="Rodrigues D.S."/>
            <person name="Formighieri E.F."/>
            <person name="Melo I.S."/>
            <person name="Favaro L.C.L."/>
        </authorList>
    </citation>
    <scope>NUCLEOTIDE SEQUENCE [LARGE SCALE GENOMIC DNA]</scope>
    <source>
        <strain evidence="3 4">CCMA-1212</strain>
    </source>
</reference>
<evidence type="ECO:0000256" key="1">
    <source>
        <dbReference type="SAM" id="Phobius"/>
    </source>
</evidence>
<dbReference type="InterPro" id="IPR056002">
    <property type="entry name" value="DUF7580"/>
</dbReference>
<dbReference type="Proteomes" id="UP001642720">
    <property type="component" value="Unassembled WGS sequence"/>
</dbReference>
<dbReference type="PANTHER" id="PTHR35186">
    <property type="entry name" value="ANK_REP_REGION DOMAIN-CONTAINING PROTEIN"/>
    <property type="match status" value="1"/>
</dbReference>
<dbReference type="PANTHER" id="PTHR35186:SF4">
    <property type="entry name" value="PRION-INHIBITION AND PROPAGATION HELO DOMAIN-CONTAINING PROTEIN"/>
    <property type="match status" value="1"/>
</dbReference>
<keyword evidence="1" id="KW-1133">Transmembrane helix</keyword>
<keyword evidence="4" id="KW-1185">Reference proteome</keyword>
<feature type="transmembrane region" description="Helical" evidence="1">
    <location>
        <begin position="20"/>
        <end position="37"/>
    </location>
</feature>
<accession>A0ABY2GSW8</accession>
<dbReference type="GeneID" id="300580897"/>
<sequence>MRSSSVTRIRRHGNTRMSRLEAFGIVLHAIPILISGAELCRDGYGKGKIAFRKRKYVEKLARSLLLHQQTLLETLRLIITRSGHSYDEMVLLSGDSLAYFQDGNIQSQVEAFLGDDNYRALTGRVLDIQGILEEVAKHLDGLIPSHKDDPSDLVGIIEANQTAKKHKADIIPRLKVALKSDAIKQSISELDTATSTLHTFSQTVLMNRHGPVSSLISSSNMRLAKAFRRIQSASKNLYTALCRCCTGSCHNEHSVHVLLEDRVDAASELLRSTKQMSDEEKTILAFHLIFAAKLLAPIQIRCHELSVKCMQEDHGDLNPGEVDSKASRVKILEQACAKTKGSGPLQQKFVPIDNLCSAIVTAHDEAQHVAFILHASNRMGLMTSKQRTVMLKSNHHTVSLRDVLSETSGAYGTRLPLQSAMLLASKLASSLLQYAQTRWFGQAWSKDSIFFLLHPQSEQRRSLADFNRPFVCAKIEDTDANGANTAEPKSTLLELGILLLEIWHQTTLEHRFADMTHHVPSDYFTRLSLAAQWLDDDYDTPLPLYEQAVRYCVYGASTKRWTEWDTNELWGEICKEVIKPLSDNCGQWKGSIVTYSR</sequence>
<name>A0ABY2GSW8_9HYPO</name>
<dbReference type="EMBL" id="PPTA01000017">
    <property type="protein sequence ID" value="TFA98803.1"/>
    <property type="molecule type" value="Genomic_DNA"/>
</dbReference>
<gene>
    <name evidence="3" type="ORF">CCMA1212_009361</name>
</gene>
<proteinExistence type="predicted"/>
<organism evidence="3 4">
    <name type="scientific">Trichoderma ghanense</name>
    <dbReference type="NCBI Taxonomy" id="65468"/>
    <lineage>
        <taxon>Eukaryota</taxon>
        <taxon>Fungi</taxon>
        <taxon>Dikarya</taxon>
        <taxon>Ascomycota</taxon>
        <taxon>Pezizomycotina</taxon>
        <taxon>Sordariomycetes</taxon>
        <taxon>Hypocreomycetidae</taxon>
        <taxon>Hypocreales</taxon>
        <taxon>Hypocreaceae</taxon>
        <taxon>Trichoderma</taxon>
    </lineage>
</organism>
<protein>
    <recommendedName>
        <fullName evidence="2">DUF7580 domain-containing protein</fullName>
    </recommendedName>
</protein>
<evidence type="ECO:0000313" key="3">
    <source>
        <dbReference type="EMBL" id="TFA98803.1"/>
    </source>
</evidence>